<dbReference type="InterPro" id="IPR036736">
    <property type="entry name" value="ACP-like_sf"/>
</dbReference>
<dbReference type="GO" id="GO:0031177">
    <property type="term" value="F:phosphopantetheine binding"/>
    <property type="evidence" value="ECO:0007669"/>
    <property type="project" value="InterPro"/>
</dbReference>
<dbReference type="PROSITE" id="PS00455">
    <property type="entry name" value="AMP_BINDING"/>
    <property type="match status" value="1"/>
</dbReference>
<dbReference type="GO" id="GO:0043041">
    <property type="term" value="P:amino acid activation for nonribosomal peptide biosynthetic process"/>
    <property type="evidence" value="ECO:0007669"/>
    <property type="project" value="TreeGrafter"/>
</dbReference>
<dbReference type="InterPro" id="IPR020845">
    <property type="entry name" value="AMP-binding_CS"/>
</dbReference>
<dbReference type="SUPFAM" id="SSF52777">
    <property type="entry name" value="CoA-dependent acyltransferases"/>
    <property type="match status" value="2"/>
</dbReference>
<evidence type="ECO:0000256" key="3">
    <source>
        <dbReference type="ARBA" id="ARBA00022553"/>
    </source>
</evidence>
<dbReference type="KEGG" id="ahm:TL08_14875"/>
<dbReference type="Gene3D" id="3.40.50.12780">
    <property type="entry name" value="N-terminal domain of ligase-like"/>
    <property type="match status" value="1"/>
</dbReference>
<dbReference type="SUPFAM" id="SSF56801">
    <property type="entry name" value="Acetyl-CoA synthetase-like"/>
    <property type="match status" value="1"/>
</dbReference>
<dbReference type="InterPro" id="IPR045851">
    <property type="entry name" value="AMP-bd_C_sf"/>
</dbReference>
<dbReference type="Pfam" id="PF00501">
    <property type="entry name" value="AMP-binding"/>
    <property type="match status" value="1"/>
</dbReference>
<accession>A0AAC9HQQ3</accession>
<dbReference type="AlphaFoldDB" id="A0AAC9HQQ3"/>
<dbReference type="Pfam" id="PF00668">
    <property type="entry name" value="Condensation"/>
    <property type="match status" value="1"/>
</dbReference>
<dbReference type="InterPro" id="IPR009081">
    <property type="entry name" value="PP-bd_ACP"/>
</dbReference>
<sequence>MRIGSRESALRRYWSIFPLDQRAHFHLFECRFDFKSGAVMSTLPKGVLSRQQEMVWAAQQLDPASDAYHVPIAFRLIGPVDPDALSRAWRAVLVEHPMLRVHVCEESDGTIVQQVLPPPSDDDPAGVVHVVDLSPDTDAPTLRTHADRHAAAPLAPPGRVRSRAELLRRGVDDAVLLFTFDHIAVDGPSVAVLLRSFERAYRGELDTTATADGYLRYAREQREHWATEDGVSDTAHWTALLPEGASAPGTGLGTGEPPSGPSPVVPIAVPDELDATAHRLRVSPFALLMTAYAVVLRHYLRQPDVTVVFPSVDPRHADHQPVVGLFTDNLLVHCAPADDTPLIEVVDEIQGALLDAVDYQGGAHDGLWARVRALNPPGAGARVSAALTLEHAMGADLRLPGLDVRRYKLAPSAAKNDLLAYFEVDGTTTGLLRYRADVLGEPTARRIATAIRVVLDQLCAGSRIPVGAVALADEDDLRLVSQVWNPEPDPSTVAPLHAGFLRNAAATPEAIALLAGGRRISYGELDRASAALAARLTALALAPGTPVALLLPRSAEFVTAVLGVSRAGLAFLPIDLEQPAGRRTFLLRDTGVAAAIVHGDQVPVPPGMPVLDVGETPSATVELPEVDPAAPAYVIATSGSTGLPKAVVVAHGALTNHIRWKQSAFGLTTQDRFYFKTPPVFDASLWEFLTPLTLGGSCVVAAPNTHRDPEGMLADLRDHAVTVVQFVPTLLKVVLAHGGLNACRSVRLVFCGGEPLDWQVVRAVHDQLGVPTVNLFGPTEACIDISGRVCTVDEADAAALPIGRPVTGGQCYVVGPGGQLLPPGFAGELLAGGLPLALGYLNREEHTRERFIPHPFSTDPAARVYRTGDIALWRADGELIFHGRDDDQVKVRGVRVELDGVRALVLDVDGVADAVVQVRRAPDESLMVHAVAAVPSADPERLGARILAALRARLPAVLVPTHATVVAEFPTTPSGKVDLRRLPAPRARSRVEGAAAPHGSAEETLATLWAAELGLRVEQVPRDVGFFELGGTSIGLIRLHRRLAAGPAPGLLITDLFEFPTIAAVARTIRDGLGRREERVRHA</sequence>
<dbReference type="CDD" id="cd05930">
    <property type="entry name" value="A_NRPS"/>
    <property type="match status" value="1"/>
</dbReference>
<dbReference type="Gene3D" id="3.30.559.10">
    <property type="entry name" value="Chloramphenicol acetyltransferase-like domain"/>
    <property type="match status" value="1"/>
</dbReference>
<reference evidence="6" key="1">
    <citation type="submission" date="2016-03" db="EMBL/GenBank/DDBJ databases">
        <title>Complete genome sequence of the type strain Actinoalloteichus hymeniacidonis DSM 45092.</title>
        <authorList>
            <person name="Schaffert L."/>
            <person name="Albersmeier A."/>
            <person name="Winkler A."/>
            <person name="Kalinowski J."/>
            <person name="Zotchev S."/>
            <person name="Ruckert C."/>
        </authorList>
    </citation>
    <scope>NUCLEOTIDE SEQUENCE [LARGE SCALE GENOMIC DNA]</scope>
    <source>
        <strain evidence="6">HPA177(T) (DSM 45092(T))</strain>
    </source>
</reference>
<dbReference type="GO" id="GO:0008610">
    <property type="term" value="P:lipid biosynthetic process"/>
    <property type="evidence" value="ECO:0007669"/>
    <property type="project" value="UniProtKB-ARBA"/>
</dbReference>
<dbReference type="SMART" id="SM00823">
    <property type="entry name" value="PKS_PP"/>
    <property type="match status" value="1"/>
</dbReference>
<dbReference type="InterPro" id="IPR020806">
    <property type="entry name" value="PKS_PP-bd"/>
</dbReference>
<dbReference type="Proteomes" id="UP000095210">
    <property type="component" value="Chromosome"/>
</dbReference>
<dbReference type="PROSITE" id="PS50075">
    <property type="entry name" value="CARRIER"/>
    <property type="match status" value="1"/>
</dbReference>
<dbReference type="InterPro" id="IPR000873">
    <property type="entry name" value="AMP-dep_synth/lig_dom"/>
</dbReference>
<dbReference type="GO" id="GO:0003824">
    <property type="term" value="F:catalytic activity"/>
    <property type="evidence" value="ECO:0007669"/>
    <property type="project" value="InterPro"/>
</dbReference>
<dbReference type="Gene3D" id="3.30.300.30">
    <property type="match status" value="1"/>
</dbReference>
<gene>
    <name evidence="5" type="ORF">TL08_14875</name>
</gene>
<dbReference type="NCBIfam" id="TIGR01733">
    <property type="entry name" value="AA-adenyl-dom"/>
    <property type="match status" value="1"/>
</dbReference>
<dbReference type="EMBL" id="CP014859">
    <property type="protein sequence ID" value="AOS63784.1"/>
    <property type="molecule type" value="Genomic_DNA"/>
</dbReference>
<dbReference type="Gene3D" id="1.10.1200.10">
    <property type="entry name" value="ACP-like"/>
    <property type="match status" value="1"/>
</dbReference>
<keyword evidence="6" id="KW-1185">Reference proteome</keyword>
<protein>
    <submittedName>
        <fullName evidence="5">Amino acid adenylation enzyme/thioester reductase family protein</fullName>
    </submittedName>
</protein>
<dbReference type="InterPro" id="IPR042099">
    <property type="entry name" value="ANL_N_sf"/>
</dbReference>
<dbReference type="GO" id="GO:0005737">
    <property type="term" value="C:cytoplasm"/>
    <property type="evidence" value="ECO:0007669"/>
    <property type="project" value="TreeGrafter"/>
</dbReference>
<dbReference type="PANTHER" id="PTHR45527:SF1">
    <property type="entry name" value="FATTY ACID SYNTHASE"/>
    <property type="match status" value="1"/>
</dbReference>
<evidence type="ECO:0000259" key="4">
    <source>
        <dbReference type="PROSITE" id="PS50075"/>
    </source>
</evidence>
<organism evidence="5 6">
    <name type="scientific">Actinoalloteichus hymeniacidonis</name>
    <dbReference type="NCBI Taxonomy" id="340345"/>
    <lineage>
        <taxon>Bacteria</taxon>
        <taxon>Bacillati</taxon>
        <taxon>Actinomycetota</taxon>
        <taxon>Actinomycetes</taxon>
        <taxon>Pseudonocardiales</taxon>
        <taxon>Pseudonocardiaceae</taxon>
        <taxon>Actinoalloteichus</taxon>
    </lineage>
</organism>
<evidence type="ECO:0000256" key="2">
    <source>
        <dbReference type="ARBA" id="ARBA00022450"/>
    </source>
</evidence>
<evidence type="ECO:0000313" key="6">
    <source>
        <dbReference type="Proteomes" id="UP000095210"/>
    </source>
</evidence>
<comment type="cofactor">
    <cofactor evidence="1">
        <name>pantetheine 4'-phosphate</name>
        <dbReference type="ChEBI" id="CHEBI:47942"/>
    </cofactor>
</comment>
<evidence type="ECO:0000256" key="1">
    <source>
        <dbReference type="ARBA" id="ARBA00001957"/>
    </source>
</evidence>
<proteinExistence type="predicted"/>
<evidence type="ECO:0000313" key="5">
    <source>
        <dbReference type="EMBL" id="AOS63784.1"/>
    </source>
</evidence>
<dbReference type="SUPFAM" id="SSF47336">
    <property type="entry name" value="ACP-like"/>
    <property type="match status" value="1"/>
</dbReference>
<dbReference type="Gene3D" id="3.30.559.30">
    <property type="entry name" value="Nonribosomal peptide synthetase, condensation domain"/>
    <property type="match status" value="1"/>
</dbReference>
<keyword evidence="2" id="KW-0596">Phosphopantetheine</keyword>
<dbReference type="GO" id="GO:0044550">
    <property type="term" value="P:secondary metabolite biosynthetic process"/>
    <property type="evidence" value="ECO:0007669"/>
    <property type="project" value="TreeGrafter"/>
</dbReference>
<dbReference type="InterPro" id="IPR001242">
    <property type="entry name" value="Condensation_dom"/>
</dbReference>
<name>A0AAC9HQQ3_9PSEU</name>
<keyword evidence="3" id="KW-0597">Phosphoprotein</keyword>
<dbReference type="PANTHER" id="PTHR45527">
    <property type="entry name" value="NONRIBOSOMAL PEPTIDE SYNTHETASE"/>
    <property type="match status" value="1"/>
</dbReference>
<dbReference type="Pfam" id="PF00550">
    <property type="entry name" value="PP-binding"/>
    <property type="match status" value="1"/>
</dbReference>
<dbReference type="InterPro" id="IPR023213">
    <property type="entry name" value="CAT-like_dom_sf"/>
</dbReference>
<feature type="domain" description="Carrier" evidence="4">
    <location>
        <begin position="996"/>
        <end position="1073"/>
    </location>
</feature>
<dbReference type="InterPro" id="IPR010071">
    <property type="entry name" value="AA_adenyl_dom"/>
</dbReference>